<comment type="similarity">
    <text evidence="1">Belongs to the EFR3 family.</text>
</comment>
<dbReference type="InterPro" id="IPR016024">
    <property type="entry name" value="ARM-type_fold"/>
</dbReference>
<dbReference type="Proteomes" id="UP001634394">
    <property type="component" value="Unassembled WGS sequence"/>
</dbReference>
<dbReference type="Pfam" id="PF21052">
    <property type="entry name" value="EFR3_ARM"/>
    <property type="match status" value="1"/>
</dbReference>
<keyword evidence="3" id="KW-1185">Reference proteome</keyword>
<evidence type="ECO:0000313" key="3">
    <source>
        <dbReference type="Proteomes" id="UP001634394"/>
    </source>
</evidence>
<dbReference type="AlphaFoldDB" id="A0ABD3W7D4"/>
<reference evidence="2 3" key="1">
    <citation type="submission" date="2024-11" db="EMBL/GenBank/DDBJ databases">
        <title>Chromosome-level genome assembly of the freshwater bivalve Anodonta woodiana.</title>
        <authorList>
            <person name="Chen X."/>
        </authorList>
    </citation>
    <scope>NUCLEOTIDE SEQUENCE [LARGE SCALE GENOMIC DNA]</scope>
    <source>
        <strain evidence="2">MN2024</strain>
        <tissue evidence="2">Gills</tissue>
    </source>
</reference>
<evidence type="ECO:0000256" key="1">
    <source>
        <dbReference type="ARBA" id="ARBA00010216"/>
    </source>
</evidence>
<evidence type="ECO:0000313" key="2">
    <source>
        <dbReference type="EMBL" id="KAL3869787.1"/>
    </source>
</evidence>
<comment type="caution">
    <text evidence="2">The sequence shown here is derived from an EMBL/GenBank/DDBJ whole genome shotgun (WGS) entry which is preliminary data.</text>
</comment>
<dbReference type="InterPro" id="IPR051851">
    <property type="entry name" value="EFR3_Homologs"/>
</dbReference>
<accession>A0ABD3W7D4</accession>
<dbReference type="SUPFAM" id="SSF48371">
    <property type="entry name" value="ARM repeat"/>
    <property type="match status" value="1"/>
</dbReference>
<sequence length="825" mass="94072">MGSYIGMGQNDKQSRWGAYNGLGQNDKQSKWGHTLEWDKMISCQDGAIHWPGQNDKQSKWGHTLEWDKMISSCCGCCAALKPRYKRLVDNIFPVNPEDGLVKNNMDKLTFYALSAPEKLDRIGQYLAQRLSRDVQRHRYGMVVIAMDALDQLLVSCHDYSLNLFVESFLKMVQKLLECDDVELQILATSSFIKFANIEEVTPSYHRRYDFFISKFSSMCHSNNSDETCKARIRTAGLKGLQGVVRKTVSDDLQVNIWEAIHMDKIVPSLLYNMHDQGFVQVDLDNHRNEEAPAFVAETVFRDLVCRASFGNIKSVLKPVLVHIDNHQLWCQATLQFVVKCFKIIMFSVQQQYAYIVIQVLMTHLDSHVRSSPDIKSSIVDVLFECVLIAAGGSIGPSVLDVFNNLVRHLRISLDNKSTDVDKRTMEKKFEEAIISTIGEFANNLPDYQKIEIMMFIMAKFPQFTSEEEFGGKMDAQLQTMLLKTLLKVATKYKTVSMANAFPPEFLHPLLRMSLLDDPGMRIIVQQILHTLIDRNDNTPKFKHVVITKDISKLGLKLQKSARQDSLFMKKNGSEFYGCLLENMQMDSNKVDNFEALYCTMALICVEMGCTEILLELIRFALELQNIAINKLSLPLTHKCAIHALTSGFLNLLAQLAEVKSLATYVSGVIEIRRQEASHLLPDVAFNRANKPSSYPEVETLKDTWLFQQSQIAEILTELGHDVSRLSKPFTYRVFSSLLGGIDAEDSTLEKDEEERRRKEILQTFQTAPFEEIVARSESKSNHFHNKLNEILEMVSKHPDSPGSLRNTNKTTVPVFDIQFPELYVY</sequence>
<dbReference type="EMBL" id="JBJQND010000008">
    <property type="protein sequence ID" value="KAL3869787.1"/>
    <property type="molecule type" value="Genomic_DNA"/>
</dbReference>
<gene>
    <name evidence="2" type="ORF">ACJMK2_042424</name>
</gene>
<proteinExistence type="inferred from homology"/>
<dbReference type="InterPro" id="IPR049152">
    <property type="entry name" value="EFR3-like_ARM"/>
</dbReference>
<protein>
    <submittedName>
        <fullName evidence="2">Uncharacterized protein</fullName>
    </submittedName>
</protein>
<name>A0ABD3W7D4_SINWO</name>
<organism evidence="2 3">
    <name type="scientific">Sinanodonta woodiana</name>
    <name type="common">Chinese pond mussel</name>
    <name type="synonym">Anodonta woodiana</name>
    <dbReference type="NCBI Taxonomy" id="1069815"/>
    <lineage>
        <taxon>Eukaryota</taxon>
        <taxon>Metazoa</taxon>
        <taxon>Spiralia</taxon>
        <taxon>Lophotrochozoa</taxon>
        <taxon>Mollusca</taxon>
        <taxon>Bivalvia</taxon>
        <taxon>Autobranchia</taxon>
        <taxon>Heteroconchia</taxon>
        <taxon>Palaeoheterodonta</taxon>
        <taxon>Unionida</taxon>
        <taxon>Unionoidea</taxon>
        <taxon>Unionidae</taxon>
        <taxon>Unioninae</taxon>
        <taxon>Sinanodonta</taxon>
    </lineage>
</organism>
<dbReference type="PANTHER" id="PTHR12444:SF8">
    <property type="entry name" value="PROTEIN EFR3 HOMOLOG CMP44E"/>
    <property type="match status" value="1"/>
</dbReference>
<dbReference type="PANTHER" id="PTHR12444">
    <property type="entry name" value="PROTEIN EFR3 HOMOLOG CMP44E"/>
    <property type="match status" value="1"/>
</dbReference>